<dbReference type="InterPro" id="IPR005215">
    <property type="entry name" value="Trig_fac"/>
</dbReference>
<dbReference type="AlphaFoldDB" id="A0A9D9N9H0"/>
<dbReference type="GO" id="GO:0051083">
    <property type="term" value="P:'de novo' cotranslational protein folding"/>
    <property type="evidence" value="ECO:0007669"/>
    <property type="project" value="TreeGrafter"/>
</dbReference>
<dbReference type="SUPFAM" id="SSF109998">
    <property type="entry name" value="Triger factor/SurA peptide-binding domain-like"/>
    <property type="match status" value="1"/>
</dbReference>
<comment type="caution">
    <text evidence="2">The sequence shown here is derived from an EMBL/GenBank/DDBJ whole genome shotgun (WGS) entry which is preliminary data.</text>
</comment>
<dbReference type="GO" id="GO:0043022">
    <property type="term" value="F:ribosome binding"/>
    <property type="evidence" value="ECO:0007669"/>
    <property type="project" value="TreeGrafter"/>
</dbReference>
<dbReference type="EMBL" id="JADIME010000036">
    <property type="protein sequence ID" value="MBO8465035.1"/>
    <property type="molecule type" value="Genomic_DNA"/>
</dbReference>
<dbReference type="Proteomes" id="UP000823597">
    <property type="component" value="Unassembled WGS sequence"/>
</dbReference>
<dbReference type="GO" id="GO:0043335">
    <property type="term" value="P:protein unfolding"/>
    <property type="evidence" value="ECO:0007669"/>
    <property type="project" value="TreeGrafter"/>
</dbReference>
<proteinExistence type="predicted"/>
<dbReference type="Pfam" id="PF05697">
    <property type="entry name" value="Trigger_N"/>
    <property type="match status" value="1"/>
</dbReference>
<dbReference type="InterPro" id="IPR008881">
    <property type="entry name" value="Trigger_fac_ribosome-bd_bac"/>
</dbReference>
<reference evidence="2" key="1">
    <citation type="submission" date="2020-10" db="EMBL/GenBank/DDBJ databases">
        <authorList>
            <person name="Gilroy R."/>
        </authorList>
    </citation>
    <scope>NUCLEOTIDE SEQUENCE</scope>
    <source>
        <strain evidence="2">10037</strain>
    </source>
</reference>
<sequence length="439" mass="51203">MELKSNKIDDLNIALSLEIKEADYADDMKKKLSAYRRNADIKGFRKGMAPASLIKRIYGTSARSEAVNDIISKSLQEYIEKNDLNIIGEPLPSEDRKEINWETDVDFEFDFDIALSPKIDLEVSEDDSVTYYNVTVDDEAKSQMRNALLRQFGRLENAEEVGEDDFFTADFEQGETKVEGTYVAMRSISEEGKKEIAGKKTGESMDVDVVKWFENETDRASMLKLSKEELQGMAPVFKMTIKEIKHFVPADPTQETFDKIFGQGVVNNEEQFDAKVEERLRNEYDQERDYRFMLDVKEYLINKAAISLPEKFLKRWIYYANDGKFSMEDIEKEFDLFLKDYRWQMIRGYFMHKFDLKIEKEDLMDTAMKFASYRFAMYGIENAPQEQLRPVAEHILSDERERSRIIERVEDDKCIGAIKERISLKTEDISIGKLRELNG</sequence>
<dbReference type="InterPro" id="IPR027304">
    <property type="entry name" value="Trigger_fact/SurA_dom_sf"/>
</dbReference>
<dbReference type="Gene3D" id="3.30.70.1050">
    <property type="entry name" value="Trigger factor ribosome-binding domain"/>
    <property type="match status" value="1"/>
</dbReference>
<dbReference type="PANTHER" id="PTHR30560">
    <property type="entry name" value="TRIGGER FACTOR CHAPERONE AND PEPTIDYL-PROLYL CIS/TRANS ISOMERASE"/>
    <property type="match status" value="1"/>
</dbReference>
<dbReference type="PANTHER" id="PTHR30560:SF3">
    <property type="entry name" value="TRIGGER FACTOR-LIKE PROTEIN TIG, CHLOROPLASTIC"/>
    <property type="match status" value="1"/>
</dbReference>
<dbReference type="GO" id="GO:0015031">
    <property type="term" value="P:protein transport"/>
    <property type="evidence" value="ECO:0007669"/>
    <property type="project" value="InterPro"/>
</dbReference>
<evidence type="ECO:0000313" key="2">
    <source>
        <dbReference type="EMBL" id="MBO8465035.1"/>
    </source>
</evidence>
<dbReference type="GO" id="GO:0044183">
    <property type="term" value="F:protein folding chaperone"/>
    <property type="evidence" value="ECO:0007669"/>
    <property type="project" value="TreeGrafter"/>
</dbReference>
<feature type="domain" description="Trigger factor ribosome-binding bacterial" evidence="1">
    <location>
        <begin position="1"/>
        <end position="141"/>
    </location>
</feature>
<dbReference type="Gene3D" id="1.10.3120.10">
    <property type="entry name" value="Trigger factor, C-terminal domain"/>
    <property type="match status" value="1"/>
</dbReference>
<reference evidence="2" key="2">
    <citation type="journal article" date="2021" name="PeerJ">
        <title>Extensive microbial diversity within the chicken gut microbiome revealed by metagenomics and culture.</title>
        <authorList>
            <person name="Gilroy R."/>
            <person name="Ravi A."/>
            <person name="Getino M."/>
            <person name="Pursley I."/>
            <person name="Horton D.L."/>
            <person name="Alikhan N.F."/>
            <person name="Baker D."/>
            <person name="Gharbi K."/>
            <person name="Hall N."/>
            <person name="Watson M."/>
            <person name="Adriaenssens E.M."/>
            <person name="Foster-Nyarko E."/>
            <person name="Jarju S."/>
            <person name="Secka A."/>
            <person name="Antonio M."/>
            <person name="Oren A."/>
            <person name="Chaudhuri R.R."/>
            <person name="La Ragione R."/>
            <person name="Hildebrand F."/>
            <person name="Pallen M.J."/>
        </authorList>
    </citation>
    <scope>NUCLEOTIDE SEQUENCE</scope>
    <source>
        <strain evidence="2">10037</strain>
    </source>
</reference>
<gene>
    <name evidence="2" type="ORF">IAB93_03455</name>
</gene>
<protein>
    <recommendedName>
        <fullName evidence="1">Trigger factor ribosome-binding bacterial domain-containing protein</fullName>
    </recommendedName>
</protein>
<organism evidence="2 3">
    <name type="scientific">Candidatus Merdivivens pullistercoris</name>
    <dbReference type="NCBI Taxonomy" id="2840873"/>
    <lineage>
        <taxon>Bacteria</taxon>
        <taxon>Pseudomonadati</taxon>
        <taxon>Bacteroidota</taxon>
        <taxon>Bacteroidia</taxon>
        <taxon>Bacteroidales</taxon>
        <taxon>Muribaculaceae</taxon>
        <taxon>Muribaculaceae incertae sedis</taxon>
        <taxon>Candidatus Merdivivens</taxon>
    </lineage>
</organism>
<dbReference type="GO" id="GO:0003755">
    <property type="term" value="F:peptidyl-prolyl cis-trans isomerase activity"/>
    <property type="evidence" value="ECO:0007669"/>
    <property type="project" value="TreeGrafter"/>
</dbReference>
<accession>A0A9D9N9H0</accession>
<dbReference type="SUPFAM" id="SSF102735">
    <property type="entry name" value="Trigger factor ribosome-binding domain"/>
    <property type="match status" value="1"/>
</dbReference>
<name>A0A9D9N9H0_9BACT</name>
<evidence type="ECO:0000259" key="1">
    <source>
        <dbReference type="Pfam" id="PF05697"/>
    </source>
</evidence>
<dbReference type="InterPro" id="IPR037041">
    <property type="entry name" value="Trigger_fac_C_sf"/>
</dbReference>
<evidence type="ECO:0000313" key="3">
    <source>
        <dbReference type="Proteomes" id="UP000823597"/>
    </source>
</evidence>
<dbReference type="InterPro" id="IPR036611">
    <property type="entry name" value="Trigger_fac_ribosome-bd_sf"/>
</dbReference>